<name>A0A815KVA8_9BILA</name>
<reference evidence="1" key="1">
    <citation type="submission" date="2021-02" db="EMBL/GenBank/DDBJ databases">
        <authorList>
            <person name="Nowell W R."/>
        </authorList>
    </citation>
    <scope>NUCLEOTIDE SEQUENCE</scope>
</reference>
<comment type="caution">
    <text evidence="1">The sequence shown here is derived from an EMBL/GenBank/DDBJ whole genome shotgun (WGS) entry which is preliminary data.</text>
</comment>
<sequence length="236" mass="27393">MNSLSLCTLLTIRHKGYIEKFSPANTCDLFEKYGRVVQESKNKNWHIPIILILTLTDLCLLTNYFTTYISRNTDGNTSPPSQRIADLSIDDDRQTSETNVTKTIELLTEAFRVCTSDRCTEQRLSRNGISIDNKSYLFKDDYRKATGCFDPIFQRYPIFMKKNKVSILIHLCVSKMQFGYTPSLQIIAKYKLDAFHDLLVSIKEVFLLHVEALYLLAVRNLFRQVWLLLNKENKIS</sequence>
<protein>
    <submittedName>
        <fullName evidence="1">Uncharacterized protein</fullName>
    </submittedName>
</protein>
<feature type="non-terminal residue" evidence="1">
    <location>
        <position position="1"/>
    </location>
</feature>
<dbReference type="EMBL" id="CAJNOI010001636">
    <property type="protein sequence ID" value="CAF1428589.1"/>
    <property type="molecule type" value="Genomic_DNA"/>
</dbReference>
<evidence type="ECO:0000313" key="3">
    <source>
        <dbReference type="Proteomes" id="UP000663832"/>
    </source>
</evidence>
<keyword evidence="3" id="KW-1185">Reference proteome</keyword>
<dbReference type="Proteomes" id="UP000663877">
    <property type="component" value="Unassembled WGS sequence"/>
</dbReference>
<organism evidence="1 3">
    <name type="scientific">Adineta steineri</name>
    <dbReference type="NCBI Taxonomy" id="433720"/>
    <lineage>
        <taxon>Eukaryota</taxon>
        <taxon>Metazoa</taxon>
        <taxon>Spiralia</taxon>
        <taxon>Gnathifera</taxon>
        <taxon>Rotifera</taxon>
        <taxon>Eurotatoria</taxon>
        <taxon>Bdelloidea</taxon>
        <taxon>Adinetida</taxon>
        <taxon>Adinetidae</taxon>
        <taxon>Adineta</taxon>
    </lineage>
</organism>
<dbReference type="OrthoDB" id="10252687at2759"/>
<gene>
    <name evidence="2" type="ORF">BJG266_LOCUS39196</name>
    <name evidence="1" type="ORF">QVE165_LOCUS36743</name>
</gene>
<dbReference type="AlphaFoldDB" id="A0A815KVA8"/>
<dbReference type="Proteomes" id="UP000663832">
    <property type="component" value="Unassembled WGS sequence"/>
</dbReference>
<dbReference type="EMBL" id="CAJNOM010000373">
    <property type="protein sequence ID" value="CAF1400781.1"/>
    <property type="molecule type" value="Genomic_DNA"/>
</dbReference>
<evidence type="ECO:0000313" key="2">
    <source>
        <dbReference type="EMBL" id="CAF1428589.1"/>
    </source>
</evidence>
<evidence type="ECO:0000313" key="1">
    <source>
        <dbReference type="EMBL" id="CAF1400781.1"/>
    </source>
</evidence>
<accession>A0A815KVA8</accession>
<proteinExistence type="predicted"/>